<dbReference type="EMBL" id="OW240912">
    <property type="protein sequence ID" value="CAH2219585.1"/>
    <property type="molecule type" value="Genomic_DNA"/>
</dbReference>
<evidence type="ECO:0000256" key="8">
    <source>
        <dbReference type="ARBA" id="ARBA00022803"/>
    </source>
</evidence>
<dbReference type="Pfam" id="PF00515">
    <property type="entry name" value="TPR_1"/>
    <property type="match status" value="2"/>
</dbReference>
<dbReference type="PANTHER" id="PTHR46208:SF1">
    <property type="entry name" value="MITOCHONDRIAL IMPORT RECEPTOR SUBUNIT TOM70"/>
    <property type="match status" value="1"/>
</dbReference>
<evidence type="ECO:0000256" key="16">
    <source>
        <dbReference type="ARBA" id="ARBA00075568"/>
    </source>
</evidence>
<dbReference type="AlphaFoldDB" id="A0AAD1QYP6"/>
<keyword evidence="22" id="KW-1185">Reference proteome</keyword>
<feature type="region of interest" description="Disordered" evidence="20">
    <location>
        <begin position="565"/>
        <end position="600"/>
    </location>
</feature>
<keyword evidence="9" id="KW-0832">Ubl conjugation</keyword>
<keyword evidence="6" id="KW-0677">Repeat</keyword>
<proteinExistence type="inferred from homology"/>
<organism evidence="21 22">
    <name type="scientific">Pelobates cultripes</name>
    <name type="common">Western spadefoot toad</name>
    <dbReference type="NCBI Taxonomy" id="61616"/>
    <lineage>
        <taxon>Eukaryota</taxon>
        <taxon>Metazoa</taxon>
        <taxon>Chordata</taxon>
        <taxon>Craniata</taxon>
        <taxon>Vertebrata</taxon>
        <taxon>Euteleostomi</taxon>
        <taxon>Amphibia</taxon>
        <taxon>Batrachia</taxon>
        <taxon>Anura</taxon>
        <taxon>Pelobatoidea</taxon>
        <taxon>Pelobatidae</taxon>
        <taxon>Pelobates</taxon>
    </lineage>
</organism>
<dbReference type="Pfam" id="PF13181">
    <property type="entry name" value="TPR_8"/>
    <property type="match status" value="5"/>
</dbReference>
<feature type="region of interest" description="Disordered" evidence="20">
    <location>
        <begin position="41"/>
        <end position="78"/>
    </location>
</feature>
<keyword evidence="7" id="KW-1000">Mitochondrion outer membrane</keyword>
<feature type="repeat" description="TPR" evidence="19">
    <location>
        <begin position="1035"/>
        <end position="1068"/>
    </location>
</feature>
<sequence length="1098" mass="123746">MAASKPVEPQGGPGIPHWKVALAVGAPLLLGAGALYLWSRRSKSKRDGQRRTPEGRASPVPNKSSPSQEPEPPQELSPLERAQAAKNKGNKYFKAGKYDQAIQCYTEAISLCPSEKKVDLSTFYQNRAAAYEQQQTWKEVVQDCTKAVELNPRYVKALFRRAKAHERLDNKKECLEDVTAVCILEGFQNQHSMLLADKVLKLLGKEKAKEKYKNREPLMPSPQFIKSYFSSFTDDIISQPLQKGEKSDEDKDKEGEASVVKEKSGYLKAKQYMEEENYDKIISECTKEVEASGKYIAEALLLRATFYLLIGNASAAKPDLDQVVSMEECNVKLRANALIKRGSMYMQQQQPMLSTQDFNMAADIDPQNADVYHHRGQLKILLDQVEEAVSDFDECIRLRPDSALAQAQKCFALYRKAYTGSNPIQIKAAMKGFEDVIKLFPKCAEGYALYAQALTDQQQFGKADEMYDKCIDLEPDNATTYVHKGLKAKELKEEWHMLELQKTLDFIASWLITDDLRRDGLIMAASKPVEPQGGPGIPHWKVALAVGAPLLLGAGALYLWSRRSKSKRDGQRRTPEGRASPVPNKSSPSQEPEPPQELSPLERAQAAKNKGNKYFKAGKYDQAIQCYTEAISLCPSEKKVDLSTFYQNRAAAYEQQQTWKEVVQDCTKAVELNPRYVKALFRRAKAHERLDNKKECLEDVTAVCILEGFQNQHSMLLADKVLKLLGKEKAKEKYKNREPLMPSPQFIKSYFSSFTDDIISQPQQKGEKSDEDKDKEGEASVVKEKSGYLKAKQYMEEENYDKIISECTKEVEASGKYIAEALLLRATFYLLIGNASAAKPDLDQVVSMEECNVKLRANALIKRGSMYMQQQQPMLSTQDFNMAADIDPQNADVYHHRGQLKILLDQVEEAVSDFDECIRLRPDSALAQAQKCFALYRKAYTGSNPIQIKAAMKGFEDVIKLFPKCAEGYALYAQALTDQQQFGKADEMYDKCIDLEPDNATTYVHKGLLQLQWKQDLDKGLELISKAIEIDNKCDFAYETMGTIEVQRGNLDKAIDMFNKAINLAKSEMEMAHLYSLCDAAYAQTEVANKYGLKPPTL</sequence>
<comment type="subcellular location">
    <subcellularLocation>
        <location evidence="1">Mitochondrion outer membrane</location>
        <topology evidence="1">Single-pass membrane protein</topology>
    </subcellularLocation>
</comment>
<dbReference type="GO" id="GO:0030150">
    <property type="term" value="P:protein import into mitochondrial matrix"/>
    <property type="evidence" value="ECO:0007669"/>
    <property type="project" value="TreeGrafter"/>
</dbReference>
<dbReference type="GO" id="GO:0045039">
    <property type="term" value="P:protein insertion into mitochondrial inner membrane"/>
    <property type="evidence" value="ECO:0007669"/>
    <property type="project" value="TreeGrafter"/>
</dbReference>
<name>A0AAD1QYP6_PELCU</name>
<evidence type="ECO:0000256" key="1">
    <source>
        <dbReference type="ARBA" id="ARBA00004572"/>
    </source>
</evidence>
<keyword evidence="13" id="KW-0472">Membrane</keyword>
<keyword evidence="11" id="KW-0007">Acetylation</keyword>
<comment type="similarity">
    <text evidence="14">Belongs to the Tom70 family.</text>
</comment>
<keyword evidence="4" id="KW-0597">Phosphoprotein</keyword>
<evidence type="ECO:0000256" key="4">
    <source>
        <dbReference type="ARBA" id="ARBA00022553"/>
    </source>
</evidence>
<evidence type="ECO:0000256" key="5">
    <source>
        <dbReference type="ARBA" id="ARBA00022692"/>
    </source>
</evidence>
<evidence type="ECO:0000256" key="19">
    <source>
        <dbReference type="PROSITE-ProRule" id="PRU00339"/>
    </source>
</evidence>
<dbReference type="SMART" id="SM00028">
    <property type="entry name" value="TPR"/>
    <property type="match status" value="16"/>
</dbReference>
<keyword evidence="12" id="KW-0496">Mitochondrion</keyword>
<dbReference type="PANTHER" id="PTHR46208">
    <property type="entry name" value="MITOCHONDRIAL IMPORT RECEPTOR SUBUNIT TOM70"/>
    <property type="match status" value="1"/>
</dbReference>
<evidence type="ECO:0000313" key="22">
    <source>
        <dbReference type="Proteomes" id="UP001295444"/>
    </source>
</evidence>
<dbReference type="PROSITE" id="PS50005">
    <property type="entry name" value="TPR"/>
    <property type="match status" value="9"/>
</dbReference>
<evidence type="ECO:0000256" key="15">
    <source>
        <dbReference type="ARBA" id="ARBA00068583"/>
    </source>
</evidence>
<evidence type="ECO:0000256" key="13">
    <source>
        <dbReference type="ARBA" id="ARBA00023136"/>
    </source>
</evidence>
<dbReference type="SUPFAM" id="SSF48452">
    <property type="entry name" value="TPR-like"/>
    <property type="match status" value="4"/>
</dbReference>
<evidence type="ECO:0000256" key="2">
    <source>
        <dbReference type="ARBA" id="ARBA00022481"/>
    </source>
</evidence>
<evidence type="ECO:0000256" key="9">
    <source>
        <dbReference type="ARBA" id="ARBA00022843"/>
    </source>
</evidence>
<evidence type="ECO:0000256" key="17">
    <source>
        <dbReference type="ARBA" id="ARBA00079322"/>
    </source>
</evidence>
<gene>
    <name evidence="21" type="ORF">PECUL_23A031869</name>
</gene>
<evidence type="ECO:0000256" key="12">
    <source>
        <dbReference type="ARBA" id="ARBA00023128"/>
    </source>
</evidence>
<keyword evidence="3" id="KW-1017">Isopeptide bond</keyword>
<evidence type="ECO:0000256" key="6">
    <source>
        <dbReference type="ARBA" id="ARBA00022737"/>
    </source>
</evidence>
<feature type="compositionally biased region" description="Basic and acidic residues" evidence="20">
    <location>
        <begin position="567"/>
        <end position="576"/>
    </location>
</feature>
<evidence type="ECO:0000313" key="21">
    <source>
        <dbReference type="EMBL" id="CAH2219585.1"/>
    </source>
</evidence>
<feature type="repeat" description="TPR" evidence="19">
    <location>
        <begin position="604"/>
        <end position="637"/>
    </location>
</feature>
<dbReference type="Proteomes" id="UP001295444">
    <property type="component" value="Chromosome 01"/>
</dbReference>
<reference evidence="21" key="1">
    <citation type="submission" date="2022-03" db="EMBL/GenBank/DDBJ databases">
        <authorList>
            <person name="Alioto T."/>
            <person name="Alioto T."/>
            <person name="Gomez Garrido J."/>
        </authorList>
    </citation>
    <scope>NUCLEOTIDE SEQUENCE</scope>
</reference>
<dbReference type="InterPro" id="IPR011990">
    <property type="entry name" value="TPR-like_helical_dom_sf"/>
</dbReference>
<evidence type="ECO:0000256" key="7">
    <source>
        <dbReference type="ARBA" id="ARBA00022787"/>
    </source>
</evidence>
<dbReference type="GO" id="GO:0005741">
    <property type="term" value="C:mitochondrial outer membrane"/>
    <property type="evidence" value="ECO:0007669"/>
    <property type="project" value="UniProtKB-SubCell"/>
</dbReference>
<evidence type="ECO:0000256" key="20">
    <source>
        <dbReference type="SAM" id="MobiDB-lite"/>
    </source>
</evidence>
<keyword evidence="21" id="KW-0675">Receptor</keyword>
<feature type="repeat" description="TPR" evidence="19">
    <location>
        <begin position="891"/>
        <end position="924"/>
    </location>
</feature>
<keyword evidence="10" id="KW-1133">Transmembrane helix</keyword>
<evidence type="ECO:0000256" key="18">
    <source>
        <dbReference type="ARBA" id="ARBA00079886"/>
    </source>
</evidence>
<feature type="repeat" description="TPR" evidence="19">
    <location>
        <begin position="444"/>
        <end position="477"/>
    </location>
</feature>
<keyword evidence="5" id="KW-0812">Transmembrane</keyword>
<feature type="repeat" description="TPR" evidence="19">
    <location>
        <begin position="369"/>
        <end position="402"/>
    </location>
</feature>
<dbReference type="FunFam" id="1.25.40.10:FF:000141">
    <property type="entry name" value="Mitochondrial import receptor subunit TOM70"/>
    <property type="match status" value="2"/>
</dbReference>
<accession>A0AAD1QYP6</accession>
<dbReference type="InterPro" id="IPR019734">
    <property type="entry name" value="TPR_rpt"/>
</dbReference>
<feature type="repeat" description="TPR" evidence="19">
    <location>
        <begin position="857"/>
        <end position="890"/>
    </location>
</feature>
<keyword evidence="8 19" id="KW-0802">TPR repeat</keyword>
<feature type="repeat" description="TPR" evidence="19">
    <location>
        <begin position="335"/>
        <end position="368"/>
    </location>
</feature>
<evidence type="ECO:0000256" key="14">
    <source>
        <dbReference type="ARBA" id="ARBA00038030"/>
    </source>
</evidence>
<evidence type="ECO:0000256" key="10">
    <source>
        <dbReference type="ARBA" id="ARBA00022989"/>
    </source>
</evidence>
<dbReference type="FunFam" id="1.25.40.10:FF:000071">
    <property type="entry name" value="Putative mitochondrial import receptor subunit TOM70"/>
    <property type="match status" value="1"/>
</dbReference>
<protein>
    <recommendedName>
        <fullName evidence="15">Mitochondrial import receptor subunit TOM70</fullName>
    </recommendedName>
    <alternativeName>
        <fullName evidence="16">Mitochondrial precursor proteins import receptor</fullName>
    </alternativeName>
    <alternativeName>
        <fullName evidence="18">Translocase of outer membrane 70 kDa subunit</fullName>
    </alternativeName>
    <alternativeName>
        <fullName evidence="17">Translocase of outer mitochondrial membrane protein 70</fullName>
    </alternativeName>
</protein>
<dbReference type="PROSITE" id="PS50293">
    <property type="entry name" value="TPR_REGION"/>
    <property type="match status" value="2"/>
</dbReference>
<feature type="compositionally biased region" description="Basic and acidic residues" evidence="20">
    <location>
        <begin position="45"/>
        <end position="54"/>
    </location>
</feature>
<evidence type="ECO:0000256" key="11">
    <source>
        <dbReference type="ARBA" id="ARBA00022990"/>
    </source>
</evidence>
<keyword evidence="2" id="KW-0488">Methylation</keyword>
<feature type="repeat" description="TPR" evidence="19">
    <location>
        <begin position="82"/>
        <end position="115"/>
    </location>
</feature>
<dbReference type="Gene3D" id="1.25.40.10">
    <property type="entry name" value="Tetratricopeptide repeat domain"/>
    <property type="match status" value="4"/>
</dbReference>
<evidence type="ECO:0000256" key="3">
    <source>
        <dbReference type="ARBA" id="ARBA00022499"/>
    </source>
</evidence>
<dbReference type="GO" id="GO:0008320">
    <property type="term" value="F:protein transmembrane transporter activity"/>
    <property type="evidence" value="ECO:0007669"/>
    <property type="project" value="TreeGrafter"/>
</dbReference>
<feature type="repeat" description="TPR" evidence="19">
    <location>
        <begin position="966"/>
        <end position="999"/>
    </location>
</feature>
<dbReference type="GO" id="GO:0030943">
    <property type="term" value="F:mitochondrion targeting sequence binding"/>
    <property type="evidence" value="ECO:0007669"/>
    <property type="project" value="TreeGrafter"/>
</dbReference>